<comment type="caution">
    <text evidence="2">The sequence shown here is derived from an EMBL/GenBank/DDBJ whole genome shotgun (WGS) entry which is preliminary data.</text>
</comment>
<dbReference type="Proteomes" id="UP001202180">
    <property type="component" value="Unassembled WGS sequence"/>
</dbReference>
<keyword evidence="1" id="KW-0472">Membrane</keyword>
<feature type="transmembrane region" description="Helical" evidence="1">
    <location>
        <begin position="64"/>
        <end position="83"/>
    </location>
</feature>
<gene>
    <name evidence="2" type="ORF">M0L20_05600</name>
</gene>
<name>A0ABT0HHH0_9BACT</name>
<dbReference type="EMBL" id="JALPRF010000001">
    <property type="protein sequence ID" value="MCK8491317.1"/>
    <property type="molecule type" value="Genomic_DNA"/>
</dbReference>
<keyword evidence="1" id="KW-1133">Transmembrane helix</keyword>
<keyword evidence="3" id="KW-1185">Reference proteome</keyword>
<accession>A0ABT0HHH0</accession>
<evidence type="ECO:0000313" key="2">
    <source>
        <dbReference type="EMBL" id="MCK8491317.1"/>
    </source>
</evidence>
<dbReference type="PANTHER" id="PTHR36974:SF1">
    <property type="entry name" value="DOXX FAMILY MEMBRANE PROTEIN"/>
    <property type="match status" value="1"/>
</dbReference>
<evidence type="ECO:0000256" key="1">
    <source>
        <dbReference type="SAM" id="Phobius"/>
    </source>
</evidence>
<dbReference type="RefSeq" id="WP_248476041.1">
    <property type="nucleotide sequence ID" value="NZ_JALPRF010000001.1"/>
</dbReference>
<feature type="transmembrane region" description="Helical" evidence="1">
    <location>
        <begin position="6"/>
        <end position="28"/>
    </location>
</feature>
<sequence length="115" mass="13073">MNNLSLYIQVFVYIAAGINHFISPKMYLSIMPPYIPAHNLMVVLSGIAEVILGVGLLFPATRSLSAWGLILLLIAVFPANLYMATSSRFRKFPAWLRWARLPLQGVLIWWAYQYT</sequence>
<keyword evidence="1" id="KW-0812">Transmembrane</keyword>
<organism evidence="2 3">
    <name type="scientific">Spirosoma liriopis</name>
    <dbReference type="NCBI Taxonomy" id="2937440"/>
    <lineage>
        <taxon>Bacteria</taxon>
        <taxon>Pseudomonadati</taxon>
        <taxon>Bacteroidota</taxon>
        <taxon>Cytophagia</taxon>
        <taxon>Cytophagales</taxon>
        <taxon>Cytophagaceae</taxon>
        <taxon>Spirosoma</taxon>
    </lineage>
</organism>
<evidence type="ECO:0000313" key="3">
    <source>
        <dbReference type="Proteomes" id="UP001202180"/>
    </source>
</evidence>
<dbReference type="PANTHER" id="PTHR36974">
    <property type="entry name" value="MEMBRANE PROTEIN-RELATED"/>
    <property type="match status" value="1"/>
</dbReference>
<proteinExistence type="predicted"/>
<feature type="transmembrane region" description="Helical" evidence="1">
    <location>
        <begin position="40"/>
        <end position="58"/>
    </location>
</feature>
<protein>
    <submittedName>
        <fullName evidence="2">DoxX family protein</fullName>
    </submittedName>
</protein>
<reference evidence="2 3" key="1">
    <citation type="submission" date="2022-04" db="EMBL/GenBank/DDBJ databases">
        <title>Spirosoma sp. strain RP8 genome sequencing and assembly.</title>
        <authorList>
            <person name="Jung Y."/>
        </authorList>
    </citation>
    <scope>NUCLEOTIDE SEQUENCE [LARGE SCALE GENOMIC DNA]</scope>
    <source>
        <strain evidence="2 3">RP8</strain>
    </source>
</reference>